<evidence type="ECO:0000256" key="8">
    <source>
        <dbReference type="ARBA" id="ARBA00023098"/>
    </source>
</evidence>
<keyword evidence="15" id="KW-0378">Hydrolase</keyword>
<keyword evidence="5 12" id="KW-0812">Transmembrane</keyword>
<feature type="transmembrane region" description="Helical" evidence="12">
    <location>
        <begin position="21"/>
        <end position="43"/>
    </location>
</feature>
<proteinExistence type="inferred from homology"/>
<dbReference type="AlphaFoldDB" id="C5RCQ8"/>
<dbReference type="Proteomes" id="UP000004528">
    <property type="component" value="Unassembled WGS sequence"/>
</dbReference>
<feature type="active site" evidence="12">
    <location>
        <position position="248"/>
    </location>
</feature>
<evidence type="ECO:0000256" key="9">
    <source>
        <dbReference type="ARBA" id="ARBA00023136"/>
    </source>
</evidence>
<evidence type="ECO:0000256" key="11">
    <source>
        <dbReference type="ARBA" id="ARBA00023264"/>
    </source>
</evidence>
<dbReference type="EC" id="2.7.8.-" evidence="12 13"/>
<protein>
    <recommendedName>
        <fullName evidence="12 13">Cardiolipin synthase</fullName>
        <shortName evidence="12">CL synthase</shortName>
        <ecNumber evidence="12 13">2.7.8.-</ecNumber>
    </recommendedName>
</protein>
<dbReference type="InterPro" id="IPR027379">
    <property type="entry name" value="CLS_N"/>
</dbReference>
<dbReference type="InterPro" id="IPR030874">
    <property type="entry name" value="Cardiolipin_synth_Firmi"/>
</dbReference>
<feature type="active site" evidence="12">
    <location>
        <position position="426"/>
    </location>
</feature>
<keyword evidence="8 12" id="KW-0443">Lipid metabolism</keyword>
<evidence type="ECO:0000256" key="13">
    <source>
        <dbReference type="NCBIfam" id="TIGR04265"/>
    </source>
</evidence>
<evidence type="ECO:0000313" key="15">
    <source>
        <dbReference type="EMBL" id="EER73977.1"/>
    </source>
</evidence>
<dbReference type="SMART" id="SM00155">
    <property type="entry name" value="PLDc"/>
    <property type="match status" value="2"/>
</dbReference>
<feature type="active site" evidence="12">
    <location>
        <position position="421"/>
    </location>
</feature>
<dbReference type="CDD" id="cd09110">
    <property type="entry name" value="PLDc_CLS_1"/>
    <property type="match status" value="1"/>
</dbReference>
<dbReference type="Gene3D" id="3.30.870.10">
    <property type="entry name" value="Endonuclease Chain A"/>
    <property type="match status" value="2"/>
</dbReference>
<feature type="domain" description="PLD phosphodiesterase" evidence="14">
    <location>
        <begin position="236"/>
        <end position="263"/>
    </location>
</feature>
<keyword evidence="11 12" id="KW-1208">Phospholipid metabolism</keyword>
<keyword evidence="7 12" id="KW-1133">Transmembrane helix</keyword>
<dbReference type="CDD" id="cd09112">
    <property type="entry name" value="PLDc_CLS_2"/>
    <property type="match status" value="1"/>
</dbReference>
<dbReference type="Pfam" id="PF13091">
    <property type="entry name" value="PLDc_2"/>
    <property type="match status" value="2"/>
</dbReference>
<evidence type="ECO:0000256" key="3">
    <source>
        <dbReference type="ARBA" id="ARBA00022516"/>
    </source>
</evidence>
<dbReference type="GO" id="GO:0005886">
    <property type="term" value="C:plasma membrane"/>
    <property type="evidence" value="ECO:0007669"/>
    <property type="project" value="UniProtKB-SubCell"/>
</dbReference>
<comment type="caution">
    <text evidence="15">The sequence shown here is derived from an EMBL/GenBank/DDBJ whole genome shotgun (WGS) entry which is preliminary data.</text>
</comment>
<feature type="active site" evidence="12">
    <location>
        <position position="241"/>
    </location>
</feature>
<feature type="active site" evidence="12">
    <location>
        <position position="419"/>
    </location>
</feature>
<keyword evidence="9 12" id="KW-0472">Membrane</keyword>
<sequence>MLMQHKTVRIIVLFKRSVGMFEHWMVLIVEFVFIINTLAAILTVFRDRYRDITAIWAWMLVLLLFPIVGFLIYFLFGRKLSGNHIFTMQTQQIMGIDRIATNQQQEVLSVSDPEHFVEEQSFIRLFLQNEQAIFTNQNEVDILTDGHDMFEKLFSDIRAAKHHINIEFYTIYNDKIGNELVDLLTEKAKEGIRVRVIFDSWGSGGKNAKLYKRLRAVGGQVEAFLMPRWHLFSLHVNNHDHRKLVIIDGNIGYIGGFNVGDQYLGRLKKFGYWRDTQLRVVGDGVLAMQSRFFTDWNATTKNEKLEFSENYFPSTNASGDVAMQVVSSGPDSDTRQIYQGYLRMISMAHESITIQSPYFIPNSAIMDAIEVAARSGVRVRVMIPSKPDHMFVYRATEYYASVLAQEGIEVYAYDKGFLHAKTIVIDDKIVTVGSANMDIRSFALNFEVNAFLYSQSLALKMNNIFEQDLADATLLTPKYFAKQSGWLRFKYFFSRLLTPIL</sequence>
<keyword evidence="2 12" id="KW-1003">Cell membrane</keyword>
<evidence type="ECO:0000256" key="10">
    <source>
        <dbReference type="ARBA" id="ARBA00023209"/>
    </source>
</evidence>
<dbReference type="SUPFAM" id="SSF56024">
    <property type="entry name" value="Phospholipase D/nuclease"/>
    <property type="match status" value="2"/>
</dbReference>
<comment type="catalytic activity">
    <reaction evidence="12">
        <text>2 a 1,2-diacyl-sn-glycero-3-phospho-(1'-sn-glycerol) = a cardiolipin + glycerol</text>
        <dbReference type="Rhea" id="RHEA:31451"/>
        <dbReference type="ChEBI" id="CHEBI:17754"/>
        <dbReference type="ChEBI" id="CHEBI:62237"/>
        <dbReference type="ChEBI" id="CHEBI:64716"/>
    </reaction>
</comment>
<evidence type="ECO:0000256" key="2">
    <source>
        <dbReference type="ARBA" id="ARBA00022475"/>
    </source>
</evidence>
<keyword evidence="16" id="KW-1185">Reference proteome</keyword>
<evidence type="ECO:0000256" key="1">
    <source>
        <dbReference type="ARBA" id="ARBA00004651"/>
    </source>
</evidence>
<comment type="subcellular location">
    <subcellularLocation>
        <location evidence="1 12">Cell membrane</location>
        <topology evidence="1 12">Multi-pass membrane protein</topology>
    </subcellularLocation>
</comment>
<evidence type="ECO:0000256" key="12">
    <source>
        <dbReference type="HAMAP-Rule" id="MF_01916"/>
    </source>
</evidence>
<comment type="similarity">
    <text evidence="12">Belongs to the phospholipase D family. Cardiolipin synthase subfamily.</text>
</comment>
<keyword evidence="4 12" id="KW-0808">Transferase</keyword>
<dbReference type="InterPro" id="IPR022924">
    <property type="entry name" value="Cardiolipin_synthase"/>
</dbReference>
<dbReference type="Pfam" id="PF13396">
    <property type="entry name" value="PLDc_N"/>
    <property type="match status" value="1"/>
</dbReference>
<dbReference type="STRING" id="585506.HMPREF0877_1775"/>
<dbReference type="EMBL" id="ACKU01000033">
    <property type="protein sequence ID" value="EER73977.1"/>
    <property type="molecule type" value="Genomic_DNA"/>
</dbReference>
<evidence type="ECO:0000259" key="14">
    <source>
        <dbReference type="PROSITE" id="PS50035"/>
    </source>
</evidence>
<comment type="function">
    <text evidence="12">Catalyzes the reversible phosphatidyl group transfer from one phosphatidylglycerol molecule to another to form cardiolipin (CL) (diphosphatidylglycerol) and glycerol.</text>
</comment>
<reference evidence="15 16" key="1">
    <citation type="submission" date="2009-04" db="EMBL/GenBank/DDBJ databases">
        <authorList>
            <person name="Qin X."/>
            <person name="Bachman B."/>
            <person name="Battles P."/>
            <person name="Bell A."/>
            <person name="Bess C."/>
            <person name="Bickham C."/>
            <person name="Chaboub L."/>
            <person name="Chen D."/>
            <person name="Coyle M."/>
            <person name="Deiros D.R."/>
            <person name="Dinh H."/>
            <person name="Forbes L."/>
            <person name="Fowler G."/>
            <person name="Francisco L."/>
            <person name="Fu Q."/>
            <person name="Gubbala S."/>
            <person name="Hale W."/>
            <person name="Han Y."/>
            <person name="Hemphill L."/>
            <person name="Highlander S.K."/>
            <person name="Hirani K."/>
            <person name="Hogues M."/>
            <person name="Jackson L."/>
            <person name="Jakkamsetti A."/>
            <person name="Javaid M."/>
            <person name="Jiang H."/>
            <person name="Korchina V."/>
            <person name="Kovar C."/>
            <person name="Lara F."/>
            <person name="Lee S."/>
            <person name="Mata R."/>
            <person name="Mathew T."/>
            <person name="Moen C."/>
            <person name="Morales K."/>
            <person name="Munidasa M."/>
            <person name="Nazareth L."/>
            <person name="Ngo R."/>
            <person name="Nguyen L."/>
            <person name="Okwuonu G."/>
            <person name="Ongeri F."/>
            <person name="Patil S."/>
            <person name="Petrosino J."/>
            <person name="Pham C."/>
            <person name="Pham P."/>
            <person name="Pu L.-L."/>
            <person name="Puazo M."/>
            <person name="Raj R."/>
            <person name="Reid J."/>
            <person name="Rouhana J."/>
            <person name="Saada N."/>
            <person name="Shang Y."/>
            <person name="Simmons D."/>
            <person name="Thornton R."/>
            <person name="Warren J."/>
            <person name="Weissenberger G."/>
            <person name="Zhang J."/>
            <person name="Zhang L."/>
            <person name="Zhou C."/>
            <person name="Zhu D."/>
            <person name="Muzny D."/>
            <person name="Worley K."/>
            <person name="Gibbs R."/>
        </authorList>
    </citation>
    <scope>NUCLEOTIDE SEQUENCE [LARGE SCALE GENOMIC DNA]</scope>
    <source>
        <strain evidence="15 16">ATCC 33313</strain>
    </source>
</reference>
<dbReference type="GO" id="GO:0008808">
    <property type="term" value="F:cardiolipin synthase activity"/>
    <property type="evidence" value="ECO:0007669"/>
    <property type="project" value="UniProtKB-UniRule"/>
</dbReference>
<evidence type="ECO:0000313" key="16">
    <source>
        <dbReference type="Proteomes" id="UP000004528"/>
    </source>
</evidence>
<dbReference type="InterPro" id="IPR025202">
    <property type="entry name" value="PLD-like_dom"/>
</dbReference>
<dbReference type="HOGENOM" id="CLU_038053_1_1_9"/>
<feature type="active site" evidence="12">
    <location>
        <position position="243"/>
    </location>
</feature>
<evidence type="ECO:0000256" key="4">
    <source>
        <dbReference type="ARBA" id="ARBA00022679"/>
    </source>
</evidence>
<dbReference type="GO" id="GO:0016787">
    <property type="term" value="F:hydrolase activity"/>
    <property type="evidence" value="ECO:0007669"/>
    <property type="project" value="UniProtKB-KW"/>
</dbReference>
<dbReference type="PROSITE" id="PS50035">
    <property type="entry name" value="PLD"/>
    <property type="match status" value="2"/>
</dbReference>
<dbReference type="PANTHER" id="PTHR21248:SF22">
    <property type="entry name" value="PHOSPHOLIPASE D"/>
    <property type="match status" value="1"/>
</dbReference>
<name>C5RCQ8_WEIPA</name>
<accession>C5RCQ8</accession>
<keyword evidence="10 12" id="KW-0594">Phospholipid biosynthesis</keyword>
<evidence type="ECO:0000256" key="6">
    <source>
        <dbReference type="ARBA" id="ARBA00022737"/>
    </source>
</evidence>
<keyword evidence="6" id="KW-0677">Repeat</keyword>
<evidence type="ECO:0000256" key="7">
    <source>
        <dbReference type="ARBA" id="ARBA00022989"/>
    </source>
</evidence>
<dbReference type="NCBIfam" id="TIGR04265">
    <property type="entry name" value="bac_cardiolipin"/>
    <property type="match status" value="1"/>
</dbReference>
<organism evidence="15 16">
    <name type="scientific">Weissella paramesenteroides ATCC 33313</name>
    <dbReference type="NCBI Taxonomy" id="585506"/>
    <lineage>
        <taxon>Bacteria</taxon>
        <taxon>Bacillati</taxon>
        <taxon>Bacillota</taxon>
        <taxon>Bacilli</taxon>
        <taxon>Lactobacillales</taxon>
        <taxon>Lactobacillaceae</taxon>
        <taxon>Weissella</taxon>
    </lineage>
</organism>
<evidence type="ECO:0000256" key="5">
    <source>
        <dbReference type="ARBA" id="ARBA00022692"/>
    </source>
</evidence>
<dbReference type="eggNOG" id="COG1502">
    <property type="taxonomic scope" value="Bacteria"/>
</dbReference>
<gene>
    <name evidence="15" type="ORF">HMPREF0877_1775</name>
</gene>
<keyword evidence="3 12" id="KW-0444">Lipid biosynthesis</keyword>
<dbReference type="HAMAP" id="MF_01916">
    <property type="entry name" value="Cardiolipin_synth_Cls"/>
    <property type="match status" value="1"/>
</dbReference>
<feature type="domain" description="PLD phosphodiesterase" evidence="14">
    <location>
        <begin position="414"/>
        <end position="441"/>
    </location>
</feature>
<dbReference type="InterPro" id="IPR001736">
    <property type="entry name" value="PLipase_D/transphosphatidylase"/>
</dbReference>
<feature type="transmembrane region" description="Helical" evidence="12">
    <location>
        <begin position="55"/>
        <end position="76"/>
    </location>
</feature>
<dbReference type="PANTHER" id="PTHR21248">
    <property type="entry name" value="CARDIOLIPIN SYNTHASE"/>
    <property type="match status" value="1"/>
</dbReference>
<dbReference type="GO" id="GO:0032049">
    <property type="term" value="P:cardiolipin biosynthetic process"/>
    <property type="evidence" value="ECO:0007669"/>
    <property type="project" value="UniProtKB-UniRule"/>
</dbReference>